<sequence length="209" mass="23555">MNKKIPTAMAILFSKPNFQSEIHSDIQESHSVDEETNRAVINETFSTNHENTAAEGCLLNVGQVLGYHGRILQHDIFSGQYISTFLSDLPSIEGIRLDLQKMPGEFHYHLMLVNTSVNSVHVQWHTDLGRVAPTSGTGILALNQVKDISGLAVGSAVKWQPEVAQVYKIHLIINDQRWYKVDFFCISETPSVPLCKDYHNIRISIERLQ</sequence>
<dbReference type="PATRIC" id="fig|558151.6.peg.3827"/>
<evidence type="ECO:0000313" key="1">
    <source>
        <dbReference type="EMBL" id="KMQ60151.1"/>
    </source>
</evidence>
<name>A0A0J7I2X4_9FLAO</name>
<evidence type="ECO:0000313" key="2">
    <source>
        <dbReference type="Proteomes" id="UP000036261"/>
    </source>
</evidence>
<dbReference type="RefSeq" id="WP_048508094.1">
    <property type="nucleotide sequence ID" value="NZ_LFND01000006.1"/>
</dbReference>
<comment type="caution">
    <text evidence="1">The sequence shown here is derived from an EMBL/GenBank/DDBJ whole genome shotgun (WGS) entry which is preliminary data.</text>
</comment>
<dbReference type="AlphaFoldDB" id="A0A0J7I2X4"/>
<dbReference type="Proteomes" id="UP000036261">
    <property type="component" value="Unassembled WGS sequence"/>
</dbReference>
<proteinExistence type="predicted"/>
<protein>
    <submittedName>
        <fullName evidence="1">Uncharacterized protein</fullName>
    </submittedName>
</protein>
<accession>A0A0J7I2X4</accession>
<dbReference type="EMBL" id="LFND01000006">
    <property type="protein sequence ID" value="KMQ60151.1"/>
    <property type="molecule type" value="Genomic_DNA"/>
</dbReference>
<reference evidence="1 2" key="1">
    <citation type="journal article" date="2013" name="Int. J. Syst. Evol. Microbiol.">
        <title>Chryseobacterium angstadtii sp. nov., isolated from a newt tank.</title>
        <authorList>
            <person name="Kirk K.E."/>
            <person name="Hoffman J.A."/>
            <person name="Smith K.A."/>
            <person name="Strahan B.L."/>
            <person name="Failor K.C."/>
            <person name="Krebs J.E."/>
            <person name="Gale A.N."/>
            <person name="Do T.D."/>
            <person name="Sontag T.C."/>
            <person name="Batties A.M."/>
            <person name="Mistiszyn K."/>
            <person name="Newman J.D."/>
        </authorList>
    </citation>
    <scope>NUCLEOTIDE SEQUENCE [LARGE SCALE GENOMIC DNA]</scope>
    <source>
        <strain evidence="1 2">KM</strain>
    </source>
</reference>
<gene>
    <name evidence="1" type="ORF">ACM46_18120</name>
</gene>
<dbReference type="OrthoDB" id="1246284at2"/>
<keyword evidence="2" id="KW-1185">Reference proteome</keyword>
<organism evidence="1 2">
    <name type="scientific">Chryseobacterium angstadtii</name>
    <dbReference type="NCBI Taxonomy" id="558151"/>
    <lineage>
        <taxon>Bacteria</taxon>
        <taxon>Pseudomonadati</taxon>
        <taxon>Bacteroidota</taxon>
        <taxon>Flavobacteriia</taxon>
        <taxon>Flavobacteriales</taxon>
        <taxon>Weeksellaceae</taxon>
        <taxon>Chryseobacterium group</taxon>
        <taxon>Chryseobacterium</taxon>
    </lineage>
</organism>
<dbReference type="STRING" id="558151.ACM46_18120"/>